<dbReference type="PANTHER" id="PTHR12157">
    <property type="entry name" value="REGULATING SYNAPTIC MEMBRANE EXOCYTOSIS PROTEIN"/>
    <property type="match status" value="1"/>
</dbReference>
<reference evidence="12" key="1">
    <citation type="submission" date="2021-02" db="EMBL/GenBank/DDBJ databases">
        <authorList>
            <person name="Nowell W R."/>
        </authorList>
    </citation>
    <scope>NUCLEOTIDE SEQUENCE</scope>
</reference>
<evidence type="ECO:0000259" key="11">
    <source>
        <dbReference type="PROSITE" id="PS50178"/>
    </source>
</evidence>
<keyword evidence="2" id="KW-0677">Repeat</keyword>
<dbReference type="GO" id="GO:0008270">
    <property type="term" value="F:zinc ion binding"/>
    <property type="evidence" value="ECO:0007669"/>
    <property type="project" value="UniProtKB-KW"/>
</dbReference>
<dbReference type="Gene3D" id="3.30.40.10">
    <property type="entry name" value="Zinc/RING finger domain, C3HC4 (zinc finger)"/>
    <property type="match status" value="1"/>
</dbReference>
<feature type="compositionally biased region" description="Basic and acidic residues" evidence="8">
    <location>
        <begin position="916"/>
        <end position="931"/>
    </location>
</feature>
<dbReference type="InterPro" id="IPR000008">
    <property type="entry name" value="C2_dom"/>
</dbReference>
<dbReference type="InterPro" id="IPR041489">
    <property type="entry name" value="PDZ_6"/>
</dbReference>
<dbReference type="PROSITE" id="PS50106">
    <property type="entry name" value="PDZ"/>
    <property type="match status" value="1"/>
</dbReference>
<feature type="region of interest" description="Disordered" evidence="8">
    <location>
        <begin position="987"/>
        <end position="1019"/>
    </location>
</feature>
<dbReference type="InterPro" id="IPR011011">
    <property type="entry name" value="Znf_FYVE_PHD"/>
</dbReference>
<feature type="compositionally biased region" description="Polar residues" evidence="8">
    <location>
        <begin position="191"/>
        <end position="201"/>
    </location>
</feature>
<dbReference type="GO" id="GO:0048788">
    <property type="term" value="C:cytoskeleton of presynaptic active zone"/>
    <property type="evidence" value="ECO:0007669"/>
    <property type="project" value="TreeGrafter"/>
</dbReference>
<dbReference type="GO" id="GO:0031267">
    <property type="term" value="F:small GTPase binding"/>
    <property type="evidence" value="ECO:0007669"/>
    <property type="project" value="InterPro"/>
</dbReference>
<dbReference type="GO" id="GO:0042391">
    <property type="term" value="P:regulation of membrane potential"/>
    <property type="evidence" value="ECO:0007669"/>
    <property type="project" value="TreeGrafter"/>
</dbReference>
<organism evidence="12 13">
    <name type="scientific">Rotaria magnacalcarata</name>
    <dbReference type="NCBI Taxonomy" id="392030"/>
    <lineage>
        <taxon>Eukaryota</taxon>
        <taxon>Metazoa</taxon>
        <taxon>Spiralia</taxon>
        <taxon>Gnathifera</taxon>
        <taxon>Rotifera</taxon>
        <taxon>Eurotatoria</taxon>
        <taxon>Bdelloidea</taxon>
        <taxon>Philodinida</taxon>
        <taxon>Philodinidae</taxon>
        <taxon>Rotaria</taxon>
    </lineage>
</organism>
<dbReference type="PROSITE" id="PS50178">
    <property type="entry name" value="ZF_FYVE"/>
    <property type="match status" value="1"/>
</dbReference>
<comment type="caution">
    <text evidence="12">The sequence shown here is derived from an EMBL/GenBank/DDBJ whole genome shotgun (WGS) entry which is preliminary data.</text>
</comment>
<comment type="subcellular location">
    <subcellularLocation>
        <location evidence="6">Synapse</location>
    </subcellularLocation>
</comment>
<evidence type="ECO:0000256" key="8">
    <source>
        <dbReference type="SAM" id="MobiDB-lite"/>
    </source>
</evidence>
<feature type="compositionally biased region" description="Polar residues" evidence="8">
    <location>
        <begin position="834"/>
        <end position="847"/>
    </location>
</feature>
<evidence type="ECO:0000256" key="2">
    <source>
        <dbReference type="ARBA" id="ARBA00022737"/>
    </source>
</evidence>
<dbReference type="GO" id="GO:0048167">
    <property type="term" value="P:regulation of synaptic plasticity"/>
    <property type="evidence" value="ECO:0007669"/>
    <property type="project" value="TreeGrafter"/>
</dbReference>
<feature type="region of interest" description="Disordered" evidence="8">
    <location>
        <begin position="864"/>
        <end position="931"/>
    </location>
</feature>
<feature type="compositionally biased region" description="Polar residues" evidence="8">
    <location>
        <begin position="997"/>
        <end position="1009"/>
    </location>
</feature>
<evidence type="ECO:0000259" key="10">
    <source>
        <dbReference type="PROSITE" id="PS50106"/>
    </source>
</evidence>
<feature type="region of interest" description="Disordered" evidence="8">
    <location>
        <begin position="781"/>
        <end position="852"/>
    </location>
</feature>
<dbReference type="SMART" id="SM00228">
    <property type="entry name" value="PDZ"/>
    <property type="match status" value="1"/>
</dbReference>
<keyword evidence="3 7" id="KW-0863">Zinc-finger</keyword>
<feature type="domain" description="C2" evidence="9">
    <location>
        <begin position="1140"/>
        <end position="1260"/>
    </location>
</feature>
<dbReference type="GO" id="GO:0042734">
    <property type="term" value="C:presynaptic membrane"/>
    <property type="evidence" value="ECO:0007669"/>
    <property type="project" value="TreeGrafter"/>
</dbReference>
<feature type="compositionally biased region" description="Basic and acidic residues" evidence="8">
    <location>
        <begin position="179"/>
        <end position="188"/>
    </location>
</feature>
<evidence type="ECO:0000256" key="1">
    <source>
        <dbReference type="ARBA" id="ARBA00022723"/>
    </source>
</evidence>
<dbReference type="SUPFAM" id="SSF49562">
    <property type="entry name" value="C2 domain (Calcium/lipid-binding domain, CaLB)"/>
    <property type="match status" value="2"/>
</dbReference>
<dbReference type="PANTHER" id="PTHR12157:SF21">
    <property type="entry name" value="RAB3 INTERACTING MOLECULE, ISOFORM F"/>
    <property type="match status" value="1"/>
</dbReference>
<dbReference type="Proteomes" id="UP000681720">
    <property type="component" value="Unassembled WGS sequence"/>
</dbReference>
<dbReference type="GO" id="GO:0044325">
    <property type="term" value="F:transmembrane transporter binding"/>
    <property type="evidence" value="ECO:0007669"/>
    <property type="project" value="TreeGrafter"/>
</dbReference>
<feature type="region of interest" description="Disordered" evidence="8">
    <location>
        <begin position="1279"/>
        <end position="1299"/>
    </location>
</feature>
<evidence type="ECO:0000256" key="6">
    <source>
        <dbReference type="ARBA" id="ARBA00034103"/>
    </source>
</evidence>
<dbReference type="InterPro" id="IPR054386">
    <property type="entry name" value="RIM_Znf"/>
</dbReference>
<feature type="region of interest" description="Disordered" evidence="8">
    <location>
        <begin position="951"/>
        <end position="974"/>
    </location>
</feature>
<dbReference type="Pfam" id="PF22601">
    <property type="entry name" value="RIM2a_ZnF"/>
    <property type="match status" value="1"/>
</dbReference>
<dbReference type="Pfam" id="PF17820">
    <property type="entry name" value="PDZ_6"/>
    <property type="match status" value="1"/>
</dbReference>
<evidence type="ECO:0008006" key="14">
    <source>
        <dbReference type="Google" id="ProtNLM"/>
    </source>
</evidence>
<feature type="region of interest" description="Disordered" evidence="8">
    <location>
        <begin position="179"/>
        <end position="267"/>
    </location>
</feature>
<dbReference type="PROSITE" id="PS50004">
    <property type="entry name" value="C2"/>
    <property type="match status" value="2"/>
</dbReference>
<dbReference type="GO" id="GO:0050806">
    <property type="term" value="P:positive regulation of synaptic transmission"/>
    <property type="evidence" value="ECO:0007669"/>
    <property type="project" value="TreeGrafter"/>
</dbReference>
<dbReference type="Pfam" id="PF00168">
    <property type="entry name" value="C2"/>
    <property type="match status" value="2"/>
</dbReference>
<evidence type="ECO:0000256" key="5">
    <source>
        <dbReference type="ARBA" id="ARBA00023018"/>
    </source>
</evidence>
<dbReference type="InterPro" id="IPR001478">
    <property type="entry name" value="PDZ"/>
</dbReference>
<gene>
    <name evidence="12" type="ORF">GIL414_LOCUS4418</name>
</gene>
<feature type="domain" description="FYVE-type" evidence="11">
    <location>
        <begin position="68"/>
        <end position="126"/>
    </location>
</feature>
<dbReference type="EMBL" id="CAJOBJ010001062">
    <property type="protein sequence ID" value="CAF3859612.1"/>
    <property type="molecule type" value="Genomic_DNA"/>
</dbReference>
<dbReference type="SMART" id="SM00239">
    <property type="entry name" value="C2"/>
    <property type="match status" value="2"/>
</dbReference>
<dbReference type="SUPFAM" id="SSF57903">
    <property type="entry name" value="FYVE/PHD zinc finger"/>
    <property type="match status" value="1"/>
</dbReference>
<evidence type="ECO:0000256" key="7">
    <source>
        <dbReference type="PROSITE-ProRule" id="PRU00091"/>
    </source>
</evidence>
<dbReference type="InterPro" id="IPR036034">
    <property type="entry name" value="PDZ_sf"/>
</dbReference>
<feature type="domain" description="C2" evidence="9">
    <location>
        <begin position="483"/>
        <end position="601"/>
    </location>
</feature>
<keyword evidence="5" id="KW-0770">Synapse</keyword>
<dbReference type="GO" id="GO:0048791">
    <property type="term" value="P:calcium ion-regulated exocytosis of neurotransmitter"/>
    <property type="evidence" value="ECO:0007669"/>
    <property type="project" value="TreeGrafter"/>
</dbReference>
<evidence type="ECO:0000313" key="13">
    <source>
        <dbReference type="Proteomes" id="UP000681720"/>
    </source>
</evidence>
<feature type="compositionally biased region" description="Low complexity" evidence="8">
    <location>
        <begin position="951"/>
        <end position="973"/>
    </location>
</feature>
<protein>
    <recommendedName>
        <fullName evidence="14">Regulating synaptic membrane exocytosis protein 2</fullName>
    </recommendedName>
</protein>
<keyword evidence="4" id="KW-0862">Zinc</keyword>
<keyword evidence="1" id="KW-0479">Metal-binding</keyword>
<dbReference type="InterPro" id="IPR013083">
    <property type="entry name" value="Znf_RING/FYVE/PHD"/>
</dbReference>
<dbReference type="Gene3D" id="2.30.42.10">
    <property type="match status" value="1"/>
</dbReference>
<dbReference type="InterPro" id="IPR035892">
    <property type="entry name" value="C2_domain_sf"/>
</dbReference>
<feature type="compositionally biased region" description="Polar residues" evidence="8">
    <location>
        <begin position="884"/>
        <end position="902"/>
    </location>
</feature>
<name>A0A8S2KMR9_9BILA</name>
<evidence type="ECO:0000256" key="3">
    <source>
        <dbReference type="ARBA" id="ARBA00022771"/>
    </source>
</evidence>
<evidence type="ECO:0000259" key="9">
    <source>
        <dbReference type="PROSITE" id="PS50004"/>
    </source>
</evidence>
<accession>A0A8S2KMR9</accession>
<dbReference type="InterPro" id="IPR017455">
    <property type="entry name" value="Znf_FYVE-rel"/>
</dbReference>
<dbReference type="SUPFAM" id="SSF50156">
    <property type="entry name" value="PDZ domain-like"/>
    <property type="match status" value="1"/>
</dbReference>
<proteinExistence type="predicted"/>
<evidence type="ECO:0000256" key="4">
    <source>
        <dbReference type="ARBA" id="ARBA00022833"/>
    </source>
</evidence>
<sequence>MDIAPDLSHLTEDERKIIEAVINRQKAEEQRDAVALQSRMDDYSAPVAMAGRRYSQQTKTSAHGSSSNESGVFCEICEKTKFVDEQSARQCSICKKRFCVRCGVRLKGHQYNKTFWLCNLCRQKQERYFSSRKLIPTTSSVSQLTTTSININNINNENTKNISKQYVSDYILSQPFDTNEKEHEDIKINKNGANKKSNPTVIPQRKRLLPTTHIRRQPQNESKDDSSSEQDDGAVSSPDSASVNDDNESVPLVNKNDEDVLSSLPVSRSTHNPQIRLKEFQYHSFEEKDIEPEIALKDSGIDTASSSTILNAVSIDPYKKPTTTWRFNENRTEQIGYVHLKNNTWTPSIRDAYEQGKTIKGDIFTALGLKIQGGICQENEDGSVTMIAEITEVTPGSIADNCGQLQIGDQVLEWNGKKSTNLNYNELYQIISQNSLQSPDIHMIIKRPIRYSTLPSNEQSLTIPPITTISSQEHDTTIKKNENNIRLQLAFQYNIHRREFIVTVHGARDLTIQYGSFACQLCIQYGRDSLSKEQKCTKPQACSSGICTWNQRLIFFDIDKLDNLSLWAKVIDLDRNQDILGEICISLNDKKSSLNGQPEWYYLKSKYSSSSSSSSPPHTQTKGFLLNDSNISEIEQNESSSNRILPTININNEILPTSMIDAISASNRKRQLPNIPAAQLHANREKVSQDLIQKATELKLRLHMEQQQQRSFNETNSNEKRQMYEDRIQIFNNEVNHPKPQIPSIITQRSSFQTSKSIDTDAPHIHQTPILNKPYESMTNLAEHKPSSTTATTSATAAATSTMNSGLLKEKTLSRPRLPIIRDKSAPNAPYLNPSLSRRTTASGQSRSDIENAKLKFYEDRYKKPMKKRDSSETAGEDVDSDGSELSTVSKISSVSMLSTQSERPRTIRKQSAHTRANDHHHQNHLQRDEVVQLNEEELRQMAMRTHDTITTTQTPQTTTSTTTKNHPNTQTSISNTMDKLINTAAPNNKSDIRNDGTLSDSILSTQPESSKKRRPSMSSKALVILGLSKKTNSASNLGYGKRFGFQRSEEIGVQPHLRSRTLQRQISKENETPSSAPPLDSLQSPLALSHQRDQYHSMPHDMKLWSGGLKLPHEHQFAEFIEGLGTGQLVGRQVLASPCHGEIQVGVRDQHGLIEVEIVRARNLIQKALYKMPPAPYVKVYLLDGKTCVEKQRTRTTRRTLDPLIQQTLIFKENYRDKVLQISIWGDYGKLDRKVFMGVCQINLEELHLNSSAQVLDWFKLFSANSLMNNYTIVQQSSKGKSSTTTNDSFNSFKHSRS</sequence>
<feature type="compositionally biased region" description="Low complexity" evidence="8">
    <location>
        <begin position="787"/>
        <end position="802"/>
    </location>
</feature>
<feature type="domain" description="PDZ" evidence="10">
    <location>
        <begin position="352"/>
        <end position="431"/>
    </location>
</feature>
<dbReference type="InterPro" id="IPR039032">
    <property type="entry name" value="Rim-like"/>
</dbReference>
<dbReference type="Gene3D" id="2.60.40.150">
    <property type="entry name" value="C2 domain"/>
    <property type="match status" value="2"/>
</dbReference>
<feature type="compositionally biased region" description="Basic residues" evidence="8">
    <location>
        <begin position="204"/>
        <end position="216"/>
    </location>
</feature>
<evidence type="ECO:0000313" key="12">
    <source>
        <dbReference type="EMBL" id="CAF3859612.1"/>
    </source>
</evidence>
<dbReference type="GO" id="GO:2000300">
    <property type="term" value="P:regulation of synaptic vesicle exocytosis"/>
    <property type="evidence" value="ECO:0007669"/>
    <property type="project" value="TreeGrafter"/>
</dbReference>